<dbReference type="PANTHER" id="PTHR34781:SF2">
    <property type="entry name" value="TRANSMEMBRANE PROTEIN"/>
    <property type="match status" value="1"/>
</dbReference>
<feature type="transmembrane region" description="Helical" evidence="1">
    <location>
        <begin position="265"/>
        <end position="288"/>
    </location>
</feature>
<evidence type="ECO:0000313" key="2">
    <source>
        <dbReference type="EMBL" id="CAD1839054.1"/>
    </source>
</evidence>
<name>A0A6V7Q772_ANACO</name>
<keyword evidence="1" id="KW-0472">Membrane</keyword>
<proteinExistence type="predicted"/>
<keyword evidence="1" id="KW-0812">Transmembrane</keyword>
<accession>A0A6V7Q772</accession>
<dbReference type="AlphaFoldDB" id="A0A6V7Q772"/>
<feature type="transmembrane region" description="Helical" evidence="1">
    <location>
        <begin position="294"/>
        <end position="317"/>
    </location>
</feature>
<evidence type="ECO:0000256" key="1">
    <source>
        <dbReference type="SAM" id="Phobius"/>
    </source>
</evidence>
<keyword evidence="1" id="KW-1133">Transmembrane helix</keyword>
<reference evidence="2" key="1">
    <citation type="submission" date="2020-07" db="EMBL/GenBank/DDBJ databases">
        <authorList>
            <person name="Lin J."/>
        </authorList>
    </citation>
    <scope>NUCLEOTIDE SEQUENCE</scope>
</reference>
<gene>
    <name evidence="2" type="ORF">CB5_LOCUS22265</name>
</gene>
<dbReference type="EMBL" id="LR862133">
    <property type="protein sequence ID" value="CAD1839054.1"/>
    <property type="molecule type" value="Genomic_DNA"/>
</dbReference>
<protein>
    <submittedName>
        <fullName evidence="2">Uncharacterized protein</fullName>
    </submittedName>
</protein>
<organism evidence="2">
    <name type="scientific">Ananas comosus var. bracteatus</name>
    <name type="common">red pineapple</name>
    <dbReference type="NCBI Taxonomy" id="296719"/>
    <lineage>
        <taxon>Eukaryota</taxon>
        <taxon>Viridiplantae</taxon>
        <taxon>Streptophyta</taxon>
        <taxon>Embryophyta</taxon>
        <taxon>Tracheophyta</taxon>
        <taxon>Spermatophyta</taxon>
        <taxon>Magnoliopsida</taxon>
        <taxon>Liliopsida</taxon>
        <taxon>Poales</taxon>
        <taxon>Bromeliaceae</taxon>
        <taxon>Bromelioideae</taxon>
        <taxon>Ananas</taxon>
    </lineage>
</organism>
<dbReference type="PANTHER" id="PTHR34781">
    <property type="entry name" value="TRANSMEMBRANE PROTEIN"/>
    <property type="match status" value="1"/>
</dbReference>
<sequence>MSNFANLPLYISDENHSGLYTGTRLSSYPQIFPTVRSEPNWTGLMKSENNTSFCVNMNRQPLHLSENYNRERRQFPFLQELGLAPFKTVTPPESSKMFSDCALSLLSSSPAQQPSDAINSTAQIIRQPDHDQIPIGQPLLSSSPLYGVPHRFPCSQAPTACRRPGIRARPWRTRPRSTTRACSTAGARDCPPTGLPNTPLFMAVVCDLSKPQDAGRRRAIEAHLRALRPPLHHAPLPPPRSALGPLLVVRRGGGGAAPSAADEEAAAAAGIGGGVASLLLGASLALMLCGSVTFVIGFILMPWVVGLLMVFYFVGIVSNLSGMGRAILCPNSPSSPKEV</sequence>